<comment type="caution">
    <text evidence="1">The sequence shown here is derived from an EMBL/GenBank/DDBJ whole genome shotgun (WGS) entry which is preliminary data.</text>
</comment>
<dbReference type="EMBL" id="JACHJW010000001">
    <property type="protein sequence ID" value="MBB4957672.1"/>
    <property type="molecule type" value="Genomic_DNA"/>
</dbReference>
<reference evidence="1 2" key="1">
    <citation type="submission" date="2020-08" db="EMBL/GenBank/DDBJ databases">
        <title>Sequencing the genomes of 1000 actinobacteria strains.</title>
        <authorList>
            <person name="Klenk H.-P."/>
        </authorList>
    </citation>
    <scope>NUCLEOTIDE SEQUENCE [LARGE SCALE GENOMIC DNA]</scope>
    <source>
        <strain evidence="1 2">DSM 45886</strain>
    </source>
</reference>
<sequence>MHQTAKRLASMTIVLAAGITAGLGITTATEAVANTRTSVPPASMACRASCDYRDPSSYRIYHSGCSTCYHYCNDDERILTTTDGGALGNIELRYSPRCRTAWARTGFSQVNIRIDSRDRNGNHRATASSMVGDHGFNWSPMLDGTRFMVRACVSIFGPVTGQTCTKRMALPREGLAEPHG</sequence>
<proteinExistence type="predicted"/>
<gene>
    <name evidence="1" type="ORF">FHR38_001405</name>
</gene>
<dbReference type="InterPro" id="IPR021224">
    <property type="entry name" value="DUF2690"/>
</dbReference>
<dbReference type="Pfam" id="PF10901">
    <property type="entry name" value="DUF2690"/>
    <property type="match status" value="1"/>
</dbReference>
<name>A0A7W7SNW2_9ACTN</name>
<evidence type="ECO:0000313" key="1">
    <source>
        <dbReference type="EMBL" id="MBB4957672.1"/>
    </source>
</evidence>
<accession>A0A7W7SNW2</accession>
<dbReference type="AlphaFoldDB" id="A0A7W7SNW2"/>
<evidence type="ECO:0000313" key="2">
    <source>
        <dbReference type="Proteomes" id="UP000578819"/>
    </source>
</evidence>
<evidence type="ECO:0008006" key="3">
    <source>
        <dbReference type="Google" id="ProtNLM"/>
    </source>
</evidence>
<organism evidence="1 2">
    <name type="scientific">Micromonospora polyrhachis</name>
    <dbReference type="NCBI Taxonomy" id="1282883"/>
    <lineage>
        <taxon>Bacteria</taxon>
        <taxon>Bacillati</taxon>
        <taxon>Actinomycetota</taxon>
        <taxon>Actinomycetes</taxon>
        <taxon>Micromonosporales</taxon>
        <taxon>Micromonosporaceae</taxon>
        <taxon>Micromonospora</taxon>
    </lineage>
</organism>
<keyword evidence="2" id="KW-1185">Reference proteome</keyword>
<protein>
    <recommendedName>
        <fullName evidence="3">DUF2690 domain-containing protein</fullName>
    </recommendedName>
</protein>
<dbReference type="Proteomes" id="UP000578819">
    <property type="component" value="Unassembled WGS sequence"/>
</dbReference>